<dbReference type="Proteomes" id="UP001642520">
    <property type="component" value="Unassembled WGS sequence"/>
</dbReference>
<dbReference type="CDD" id="cd05402">
    <property type="entry name" value="NT_PAP_TUTase"/>
    <property type="match status" value="1"/>
</dbReference>
<sequence>MSNHCDVCSMDFQDEYALQGHLAGKKHLKGLRLHQIIKRSIVVSPLPKFISTNRLLDFFAKYGPIKCHHFGPNNLIVEFCEGSSAEILLNKPVWINNVRLNIKKRIIHNNLKKPKVAKDKSPIETEGVISYDNIKHIFEDETTFDNQLANFLNEVQLTDDVIEARYESVCTQLDKIFRPIFPKCKTYRFGSTQVGLGFKECDLDIYMDIGEPISEARTNSWTMQKIFREVKKVMYRMNCAFSNIISLPKARTPIIKFCYIRTNVSCDISFKNSLAMYKNYLIKYYISLDSRIRPLMMLIKYWARHFKISGSSKISNYALVLLIIFYLQQPFVNIIPPLMELQKTCQPQLVNGWQVNFDKNTVLPPITNQSSIPELLHGFFFFYSTFKFKSQVMCPIDGKVHTEAEFKRTETLPPCMDTYKMCVREDENLRINLNKPMCIQDPIELNCNVINITYKFSLLNTFVKYCAIGAEICVTSNKNNYKDLMKTLFTTVLKTKSAEGTFKLTIIASQSNQYSNESNSMETCTDIPNQTKLAKSDWYSTVFHIIKEIFEKVFKVQIVFSTEMETKHQKMEELLDVHAEEQQTIVFHCTGSHCVWRNRKVSNIVLDPSLSCLEKEAFVSEQMLENCDKKKMINTVYLDFLCTFEKKHPLQVDLTVNNFNCDDHVFQEFMYFAKRKLVEIIKRTLLYIQQFEKCYYYLYEIQTH</sequence>
<comment type="cofactor">
    <cofactor evidence="2">
        <name>Mg(2+)</name>
        <dbReference type="ChEBI" id="CHEBI:18420"/>
    </cofactor>
</comment>
<dbReference type="Gene3D" id="3.30.160.60">
    <property type="entry name" value="Classic Zinc Finger"/>
    <property type="match status" value="1"/>
</dbReference>
<evidence type="ECO:0000256" key="3">
    <source>
        <dbReference type="ARBA" id="ARBA00022679"/>
    </source>
</evidence>
<evidence type="ECO:0000256" key="1">
    <source>
        <dbReference type="ARBA" id="ARBA00001936"/>
    </source>
</evidence>
<gene>
    <name evidence="7" type="ORF">XYLVIOL_LOCUS5009</name>
</gene>
<feature type="domain" description="C2H2-type" evidence="6">
    <location>
        <begin position="5"/>
        <end position="27"/>
    </location>
</feature>
<dbReference type="SUPFAM" id="SSF81301">
    <property type="entry name" value="Nucleotidyltransferase"/>
    <property type="match status" value="1"/>
</dbReference>
<dbReference type="Pfam" id="PF12874">
    <property type="entry name" value="zf-met"/>
    <property type="match status" value="1"/>
</dbReference>
<evidence type="ECO:0000256" key="4">
    <source>
        <dbReference type="ARBA" id="ARBA00022723"/>
    </source>
</evidence>
<comment type="cofactor">
    <cofactor evidence="1">
        <name>Mn(2+)</name>
        <dbReference type="ChEBI" id="CHEBI:29035"/>
    </cofactor>
</comment>
<dbReference type="InterPro" id="IPR013087">
    <property type="entry name" value="Znf_C2H2_type"/>
</dbReference>
<name>A0ABP1NN09_XYLVO</name>
<dbReference type="Gene3D" id="3.30.460.10">
    <property type="entry name" value="Beta Polymerase, domain 2"/>
    <property type="match status" value="1"/>
</dbReference>
<reference evidence="7 8" key="1">
    <citation type="submission" date="2024-08" db="EMBL/GenBank/DDBJ databases">
        <authorList>
            <person name="Will J Nash"/>
            <person name="Angela Man"/>
            <person name="Seanna McTaggart"/>
            <person name="Kendall Baker"/>
            <person name="Tom Barker"/>
            <person name="Leah Catchpole"/>
            <person name="Alex Durrant"/>
            <person name="Karim Gharbi"/>
            <person name="Naomi Irish"/>
            <person name="Gemy Kaithakottil"/>
            <person name="Debby Ku"/>
            <person name="Aaliyah Providence"/>
            <person name="Felix Shaw"/>
            <person name="David Swarbreck"/>
            <person name="Chris Watkins"/>
            <person name="Ann M. McCartney"/>
            <person name="Giulio Formenti"/>
            <person name="Alice Mouton"/>
            <person name="Noel Vella"/>
            <person name="Bjorn M von Reumont"/>
            <person name="Adriana Vella"/>
            <person name="Wilfried Haerty"/>
        </authorList>
    </citation>
    <scope>NUCLEOTIDE SEQUENCE [LARGE SCALE GENOMIC DNA]</scope>
</reference>
<accession>A0ABP1NN09</accession>
<dbReference type="SUPFAM" id="SSF57667">
    <property type="entry name" value="beta-beta-alpha zinc fingers"/>
    <property type="match status" value="1"/>
</dbReference>
<evidence type="ECO:0000256" key="2">
    <source>
        <dbReference type="ARBA" id="ARBA00001946"/>
    </source>
</evidence>
<organism evidence="7 8">
    <name type="scientific">Xylocopa violacea</name>
    <name type="common">Violet carpenter bee</name>
    <name type="synonym">Apis violacea</name>
    <dbReference type="NCBI Taxonomy" id="135666"/>
    <lineage>
        <taxon>Eukaryota</taxon>
        <taxon>Metazoa</taxon>
        <taxon>Ecdysozoa</taxon>
        <taxon>Arthropoda</taxon>
        <taxon>Hexapoda</taxon>
        <taxon>Insecta</taxon>
        <taxon>Pterygota</taxon>
        <taxon>Neoptera</taxon>
        <taxon>Endopterygota</taxon>
        <taxon>Hymenoptera</taxon>
        <taxon>Apocrita</taxon>
        <taxon>Aculeata</taxon>
        <taxon>Apoidea</taxon>
        <taxon>Anthophila</taxon>
        <taxon>Apidae</taxon>
        <taxon>Xylocopa</taxon>
        <taxon>Xylocopa</taxon>
    </lineage>
</organism>
<dbReference type="PANTHER" id="PTHR12271">
    <property type="entry name" value="POLY A POLYMERASE CID PAP -RELATED"/>
    <property type="match status" value="1"/>
</dbReference>
<dbReference type="InterPro" id="IPR002058">
    <property type="entry name" value="PAP_assoc"/>
</dbReference>
<dbReference type="InterPro" id="IPR054708">
    <property type="entry name" value="MTPAP-like_central"/>
</dbReference>
<dbReference type="PROSITE" id="PS00028">
    <property type="entry name" value="ZINC_FINGER_C2H2_1"/>
    <property type="match status" value="1"/>
</dbReference>
<dbReference type="Pfam" id="PF22600">
    <property type="entry name" value="MTPAP-like_central"/>
    <property type="match status" value="1"/>
</dbReference>
<evidence type="ECO:0000313" key="8">
    <source>
        <dbReference type="Proteomes" id="UP001642520"/>
    </source>
</evidence>
<evidence type="ECO:0000256" key="5">
    <source>
        <dbReference type="ARBA" id="ARBA00022842"/>
    </source>
</evidence>
<evidence type="ECO:0000313" key="7">
    <source>
        <dbReference type="EMBL" id="CAL7941438.1"/>
    </source>
</evidence>
<dbReference type="InterPro" id="IPR036236">
    <property type="entry name" value="Znf_C2H2_sf"/>
</dbReference>
<protein>
    <recommendedName>
        <fullName evidence="6">C2H2-type domain-containing protein</fullName>
    </recommendedName>
</protein>
<keyword evidence="8" id="KW-1185">Reference proteome</keyword>
<dbReference type="Pfam" id="PF03828">
    <property type="entry name" value="PAP_assoc"/>
    <property type="match status" value="1"/>
</dbReference>
<dbReference type="InterPro" id="IPR043519">
    <property type="entry name" value="NT_sf"/>
</dbReference>
<keyword evidence="4" id="KW-0479">Metal-binding</keyword>
<dbReference type="PANTHER" id="PTHR12271:SF66">
    <property type="entry name" value="TERMINAL URIDYLYLTRANSFERASE TAILOR"/>
    <property type="match status" value="1"/>
</dbReference>
<keyword evidence="5" id="KW-0460">Magnesium</keyword>
<dbReference type="EMBL" id="CAXAJV020001292">
    <property type="protein sequence ID" value="CAL7941438.1"/>
    <property type="molecule type" value="Genomic_DNA"/>
</dbReference>
<keyword evidence="3" id="KW-0808">Transferase</keyword>
<dbReference type="SUPFAM" id="SSF81631">
    <property type="entry name" value="PAP/OAS1 substrate-binding domain"/>
    <property type="match status" value="1"/>
</dbReference>
<proteinExistence type="predicted"/>
<comment type="caution">
    <text evidence="7">The sequence shown here is derived from an EMBL/GenBank/DDBJ whole genome shotgun (WGS) entry which is preliminary data.</text>
</comment>
<evidence type="ECO:0000259" key="6">
    <source>
        <dbReference type="PROSITE" id="PS00028"/>
    </source>
</evidence>
<dbReference type="Gene3D" id="1.10.1410.10">
    <property type="match status" value="1"/>
</dbReference>